<dbReference type="RefSeq" id="XP_008869060.1">
    <property type="nucleotide sequence ID" value="XM_008870838.1"/>
</dbReference>
<keyword evidence="2" id="KW-0175">Coiled coil</keyword>
<proteinExistence type="predicted"/>
<dbReference type="Pfam" id="PF00648">
    <property type="entry name" value="Peptidase_C2"/>
    <property type="match status" value="1"/>
</dbReference>
<evidence type="ECO:0000256" key="2">
    <source>
        <dbReference type="SAM" id="Coils"/>
    </source>
</evidence>
<reference evidence="5" key="1">
    <citation type="submission" date="2013-12" db="EMBL/GenBank/DDBJ databases">
        <title>The Genome Sequence of Aphanomyces invadans NJM9701.</title>
        <authorList>
            <consortium name="The Broad Institute Genomics Platform"/>
            <person name="Russ C."/>
            <person name="Tyler B."/>
            <person name="van West P."/>
            <person name="Dieguez-Uribeondo J."/>
            <person name="Young S.K."/>
            <person name="Zeng Q."/>
            <person name="Gargeya S."/>
            <person name="Fitzgerald M."/>
            <person name="Abouelleil A."/>
            <person name="Alvarado L."/>
            <person name="Chapman S.B."/>
            <person name="Gainer-Dewar J."/>
            <person name="Goldberg J."/>
            <person name="Griggs A."/>
            <person name="Gujja S."/>
            <person name="Hansen M."/>
            <person name="Howarth C."/>
            <person name="Imamovic A."/>
            <person name="Ireland A."/>
            <person name="Larimer J."/>
            <person name="McCowan C."/>
            <person name="Murphy C."/>
            <person name="Pearson M."/>
            <person name="Poon T.W."/>
            <person name="Priest M."/>
            <person name="Roberts A."/>
            <person name="Saif S."/>
            <person name="Shea T."/>
            <person name="Sykes S."/>
            <person name="Wortman J."/>
            <person name="Nusbaum C."/>
            <person name="Birren B."/>
        </authorList>
    </citation>
    <scope>NUCLEOTIDE SEQUENCE [LARGE SCALE GENOMIC DNA]</scope>
    <source>
        <strain evidence="5">NJM9701</strain>
    </source>
</reference>
<evidence type="ECO:0000259" key="4">
    <source>
        <dbReference type="PROSITE" id="PS50203"/>
    </source>
</evidence>
<dbReference type="GO" id="GO:0004198">
    <property type="term" value="F:calcium-dependent cysteine-type endopeptidase activity"/>
    <property type="evidence" value="ECO:0007669"/>
    <property type="project" value="InterPro"/>
</dbReference>
<feature type="region of interest" description="Disordered" evidence="3">
    <location>
        <begin position="1"/>
        <end position="22"/>
    </location>
</feature>
<evidence type="ECO:0000313" key="5">
    <source>
        <dbReference type="EMBL" id="ETW02455.1"/>
    </source>
</evidence>
<dbReference type="PANTHER" id="PTHR46298:SF1">
    <property type="entry name" value="ANDROGLOBIN"/>
    <property type="match status" value="1"/>
</dbReference>
<dbReference type="PROSITE" id="PS50203">
    <property type="entry name" value="CALPAIN_CAT"/>
    <property type="match status" value="1"/>
</dbReference>
<name>A0A024U8D7_9STRA</name>
<feature type="domain" description="Calpain catalytic" evidence="4">
    <location>
        <begin position="288"/>
        <end position="434"/>
    </location>
</feature>
<organism evidence="5">
    <name type="scientific">Aphanomyces invadans</name>
    <dbReference type="NCBI Taxonomy" id="157072"/>
    <lineage>
        <taxon>Eukaryota</taxon>
        <taxon>Sar</taxon>
        <taxon>Stramenopiles</taxon>
        <taxon>Oomycota</taxon>
        <taxon>Saprolegniomycetes</taxon>
        <taxon>Saprolegniales</taxon>
        <taxon>Verrucalvaceae</taxon>
        <taxon>Aphanomyces</taxon>
    </lineage>
</organism>
<dbReference type="STRING" id="157072.A0A024U8D7"/>
<dbReference type="InterPro" id="IPR053033">
    <property type="entry name" value="Androglobin-like"/>
</dbReference>
<sequence length="1183" mass="130687">MGPKKPAPAPAKPGKDIQDDGPQVIVSEDRERLAIHPPPENVPPLSIPSAMPKVSFPEWNDNLEHENWFTPAAPFEDPTGLPTLPPHIDSTTITWKRPQQYLPPLPEPAKPAASVAAVKTPGGGTKKGNLAPGKKNEPVDVKAEEPKVPRCCYVLYDASLDPMVEKFEGSHPGFAPPLHAERFEWANDFQRVWSAEQAHDIKRWEAEEARIQSEKEKKELALMTYEESCLVKLQKAIAAHKQATEAELNDEDLLDDGDDGDETFDFPTTGEPAPMLFTDIFGSAPVIEIEPNPVVKPTIPEGDYVDAPLASGCRVVSRLVDRLVANQPFFWEAIYPQTVTATNRRIPTVNPGGKYLVKLFVMGKWRKIEVDDRMPLDEHGKVVILSSSVASEIWPTLLAKAIYKVFAWTSTLPSMNQPATVPQSVGFILNTLTGWKSRSYVGLTDPKAADEIAKVTPCLDARVPPNLEVQPTVTTSNVLLVCSLASIKTRVFNSSCGEAFVMSSIRPSQPGQLFSMNIFTLHPHMAPHETLHFTSDSIEYHKLTTVVLHTLPMYTHQLVEEWSIDDDPTDNRSIHRPYPHALPKCLTVHVPETVTSTTLYVTLTCAPIDVDAASPTTPLPPSGDRGMMFVEKKQLSWPTPSLSTINQNAGVLKANVTWPFDVVGPGVHVYRLYPHDLANGYSLEVESDVPIHVHPIDSCLKEVCKMNVELLDGSYNAMAHGTWHVVHRFNMTLTAPDARPEQNRLYLGFHMFDANATPYFHVHLVNNTSSESTRLSLLGGYFDLTSVHPSESYTVVLECLPCPNVVIPPNTFHITVASDWVIHTPLTQIPVVPSIFAGSYTPNKSLTLFRDQYVPEVGEDEGKASSKSSGVSAAPQLSMAAIHTCFKLSTSFQNAAIKLEVVDAATGSVLFKSTGYNCTQIMQLPMCSDHGSGPSGYIVQGTFDETKWVVPDSLRSVHPYNGLISKPRDATPDMYTPGTSFPPTPAVSTSTREEGHPSDTTWRLEVFGMVPAKLTPDCTALNKYAAIKHSWEVAERGREVRGVVSRLLFVGKRQEAIDRMVAAEYTPEQQKEMLARYDFLFGDGCAPITEVGGSEPEVLLGSDFFAAETQKLAQDLEDIKAHMEQAAKDRAAEAAARKLEMEHIKAEMAELRQAMVLEREKLWTKREEIRKQQTNPTPPSLFP</sequence>
<evidence type="ECO:0000256" key="3">
    <source>
        <dbReference type="SAM" id="MobiDB-lite"/>
    </source>
</evidence>
<comment type="caution">
    <text evidence="1">Lacks conserved residue(s) required for the propagation of feature annotation.</text>
</comment>
<dbReference type="eggNOG" id="KOG0045">
    <property type="taxonomic scope" value="Eukaryota"/>
</dbReference>
<dbReference type="GO" id="GO:0006508">
    <property type="term" value="P:proteolysis"/>
    <property type="evidence" value="ECO:0007669"/>
    <property type="project" value="InterPro"/>
</dbReference>
<dbReference type="VEuPathDB" id="FungiDB:H310_05964"/>
<feature type="region of interest" description="Disordered" evidence="3">
    <location>
        <begin position="973"/>
        <end position="998"/>
    </location>
</feature>
<dbReference type="PANTHER" id="PTHR46298">
    <property type="entry name" value="ANDROGLOBIN"/>
    <property type="match status" value="1"/>
</dbReference>
<dbReference type="OrthoDB" id="167576at2759"/>
<feature type="region of interest" description="Disordered" evidence="3">
    <location>
        <begin position="120"/>
        <end position="141"/>
    </location>
</feature>
<dbReference type="EMBL" id="KI913961">
    <property type="protein sequence ID" value="ETW02455.1"/>
    <property type="molecule type" value="Genomic_DNA"/>
</dbReference>
<dbReference type="InterPro" id="IPR001300">
    <property type="entry name" value="Peptidase_C2_calpain_cat"/>
</dbReference>
<dbReference type="AlphaFoldDB" id="A0A024U8D7"/>
<accession>A0A024U8D7</accession>
<dbReference type="GeneID" id="20083014"/>
<dbReference type="SUPFAM" id="SSF54001">
    <property type="entry name" value="Cysteine proteinases"/>
    <property type="match status" value="1"/>
</dbReference>
<feature type="compositionally biased region" description="Pro residues" evidence="3">
    <location>
        <begin position="1"/>
        <end position="11"/>
    </location>
</feature>
<evidence type="ECO:0000256" key="1">
    <source>
        <dbReference type="PROSITE-ProRule" id="PRU00239"/>
    </source>
</evidence>
<gene>
    <name evidence="5" type="ORF">H310_05964</name>
</gene>
<feature type="coiled-coil region" evidence="2">
    <location>
        <begin position="1106"/>
        <end position="1161"/>
    </location>
</feature>
<protein>
    <recommendedName>
        <fullName evidence="4">Calpain catalytic domain-containing protein</fullName>
    </recommendedName>
</protein>
<dbReference type="InterPro" id="IPR038765">
    <property type="entry name" value="Papain-like_cys_pep_sf"/>
</dbReference>